<dbReference type="EMBL" id="JAIXNE010000001">
    <property type="protein sequence ID" value="MCA6074235.1"/>
    <property type="molecule type" value="Genomic_DNA"/>
</dbReference>
<protein>
    <submittedName>
        <fullName evidence="3">Zf-HC2 domain-containing protein</fullName>
    </submittedName>
</protein>
<name>A0A9X1HLK2_9BACT</name>
<dbReference type="InterPro" id="IPR027383">
    <property type="entry name" value="Znf_put"/>
</dbReference>
<dbReference type="AlphaFoldDB" id="A0A9X1HLK2"/>
<comment type="caution">
    <text evidence="3">The sequence shown here is derived from an EMBL/GenBank/DDBJ whole genome shotgun (WGS) entry which is preliminary data.</text>
</comment>
<evidence type="ECO:0000313" key="4">
    <source>
        <dbReference type="Proteomes" id="UP001139409"/>
    </source>
</evidence>
<dbReference type="Proteomes" id="UP001139409">
    <property type="component" value="Unassembled WGS sequence"/>
</dbReference>
<feature type="compositionally biased region" description="Polar residues" evidence="1">
    <location>
        <begin position="1"/>
        <end position="16"/>
    </location>
</feature>
<accession>A0A9X1HLK2</accession>
<organism evidence="3 4">
    <name type="scientific">Fulvivirga sedimenti</name>
    <dbReference type="NCBI Taxonomy" id="2879465"/>
    <lineage>
        <taxon>Bacteria</taxon>
        <taxon>Pseudomonadati</taxon>
        <taxon>Bacteroidota</taxon>
        <taxon>Cytophagia</taxon>
        <taxon>Cytophagales</taxon>
        <taxon>Fulvivirgaceae</taxon>
        <taxon>Fulvivirga</taxon>
    </lineage>
</organism>
<evidence type="ECO:0000313" key="3">
    <source>
        <dbReference type="EMBL" id="MCA6074235.1"/>
    </source>
</evidence>
<dbReference type="RefSeq" id="WP_225697332.1">
    <property type="nucleotide sequence ID" value="NZ_JAIXNE010000001.1"/>
</dbReference>
<feature type="domain" description="Putative zinc-finger" evidence="2">
    <location>
        <begin position="25"/>
        <end position="53"/>
    </location>
</feature>
<evidence type="ECO:0000256" key="1">
    <source>
        <dbReference type="SAM" id="MobiDB-lite"/>
    </source>
</evidence>
<keyword evidence="4" id="KW-1185">Reference proteome</keyword>
<gene>
    <name evidence="3" type="ORF">LDX50_05110</name>
</gene>
<dbReference type="Pfam" id="PF13490">
    <property type="entry name" value="zf-HC2"/>
    <property type="match status" value="1"/>
</dbReference>
<evidence type="ECO:0000259" key="2">
    <source>
        <dbReference type="Pfam" id="PF13490"/>
    </source>
</evidence>
<sequence>MSTTSTDSMDQESSGSPKDKPDHHECLRILSLVLDDEATPQEKEIFKKHLENCMPYFEIYSVDKTIRELIRKNCSDKKLSDKMKNDIRMRVFNMAE</sequence>
<feature type="region of interest" description="Disordered" evidence="1">
    <location>
        <begin position="1"/>
        <end position="23"/>
    </location>
</feature>
<reference evidence="3" key="1">
    <citation type="submission" date="2021-09" db="EMBL/GenBank/DDBJ databases">
        <title>Fulvivirga sp. isolated from coastal sediment.</title>
        <authorList>
            <person name="Yu H."/>
        </authorList>
    </citation>
    <scope>NUCLEOTIDE SEQUENCE</scope>
    <source>
        <strain evidence="3">1062</strain>
    </source>
</reference>
<proteinExistence type="predicted"/>